<protein>
    <submittedName>
        <fullName evidence="1">Uncharacterized protein</fullName>
    </submittedName>
</protein>
<sequence>MVFLFREASVTFLEVWSGQGKRVAASGCGESSVVVFLCWDRTKDMAIYSDNKARSEHHLWWTVVKWFGSEIRRNVSEITICSS</sequence>
<proteinExistence type="predicted"/>
<evidence type="ECO:0000313" key="1">
    <source>
        <dbReference type="EMBL" id="KAK9036024.1"/>
    </source>
</evidence>
<reference evidence="1 2" key="1">
    <citation type="journal article" date="2024" name="G3 (Bethesda)">
        <title>Genome assembly of Hibiscus sabdariffa L. provides insights into metabolisms of medicinal natural products.</title>
        <authorList>
            <person name="Kim T."/>
        </authorList>
    </citation>
    <scope>NUCLEOTIDE SEQUENCE [LARGE SCALE GENOMIC DNA]</scope>
    <source>
        <strain evidence="1">TK-2024</strain>
        <tissue evidence="1">Old leaves</tissue>
    </source>
</reference>
<gene>
    <name evidence="1" type="ORF">V6N11_078045</name>
</gene>
<comment type="caution">
    <text evidence="1">The sequence shown here is derived from an EMBL/GenBank/DDBJ whole genome shotgun (WGS) entry which is preliminary data.</text>
</comment>
<dbReference type="EMBL" id="JBBPBN010000006">
    <property type="protein sequence ID" value="KAK9036024.1"/>
    <property type="molecule type" value="Genomic_DNA"/>
</dbReference>
<name>A0ABR2TFR7_9ROSI</name>
<accession>A0ABR2TFR7</accession>
<dbReference type="Proteomes" id="UP001396334">
    <property type="component" value="Unassembled WGS sequence"/>
</dbReference>
<organism evidence="1 2">
    <name type="scientific">Hibiscus sabdariffa</name>
    <name type="common">roselle</name>
    <dbReference type="NCBI Taxonomy" id="183260"/>
    <lineage>
        <taxon>Eukaryota</taxon>
        <taxon>Viridiplantae</taxon>
        <taxon>Streptophyta</taxon>
        <taxon>Embryophyta</taxon>
        <taxon>Tracheophyta</taxon>
        <taxon>Spermatophyta</taxon>
        <taxon>Magnoliopsida</taxon>
        <taxon>eudicotyledons</taxon>
        <taxon>Gunneridae</taxon>
        <taxon>Pentapetalae</taxon>
        <taxon>rosids</taxon>
        <taxon>malvids</taxon>
        <taxon>Malvales</taxon>
        <taxon>Malvaceae</taxon>
        <taxon>Malvoideae</taxon>
        <taxon>Hibiscus</taxon>
    </lineage>
</organism>
<keyword evidence="2" id="KW-1185">Reference proteome</keyword>
<evidence type="ECO:0000313" key="2">
    <source>
        <dbReference type="Proteomes" id="UP001396334"/>
    </source>
</evidence>